<evidence type="ECO:0000256" key="1">
    <source>
        <dbReference type="ARBA" id="ARBA00010199"/>
    </source>
</evidence>
<dbReference type="AlphaFoldDB" id="A0AAD5C056"/>
<evidence type="ECO:0000313" key="5">
    <source>
        <dbReference type="Proteomes" id="UP001206925"/>
    </source>
</evidence>
<proteinExistence type="inferred from homology"/>
<evidence type="ECO:0000313" key="3">
    <source>
        <dbReference type="EMBL" id="KAI7732978.1"/>
    </source>
</evidence>
<dbReference type="EMBL" id="JAMZMK010010099">
    <property type="protein sequence ID" value="KAI7732979.1"/>
    <property type="molecule type" value="Genomic_DNA"/>
</dbReference>
<keyword evidence="2" id="KW-1133">Transmembrane helix</keyword>
<protein>
    <submittedName>
        <fullName evidence="3">Uncharacterized protein</fullName>
    </submittedName>
</protein>
<comment type="similarity">
    <text evidence="1">Belongs to the multi antimicrobial extrusion (MATE) (TC 2.A.66.1) family.</text>
</comment>
<dbReference type="InterPro" id="IPR002528">
    <property type="entry name" value="MATE_fam"/>
</dbReference>
<gene>
    <name evidence="3" type="ORF">M8C21_024969</name>
    <name evidence="4" type="ORF">M8C21_024970</name>
</gene>
<dbReference type="Proteomes" id="UP001206925">
    <property type="component" value="Unassembled WGS sequence"/>
</dbReference>
<sequence>MYGLSAAASTRVSNELGARNTERAKHAMTVTLKLSVLVALVIVLALGFGHNIWAGLFSDSPVIISEYASMTPLLVISIMVDSIQGVLSGV</sequence>
<dbReference type="GO" id="GO:0016020">
    <property type="term" value="C:membrane"/>
    <property type="evidence" value="ECO:0007669"/>
    <property type="project" value="InterPro"/>
</dbReference>
<keyword evidence="5" id="KW-1185">Reference proteome</keyword>
<name>A0AAD5C056_AMBAR</name>
<dbReference type="Pfam" id="PF01554">
    <property type="entry name" value="MatE"/>
    <property type="match status" value="1"/>
</dbReference>
<feature type="non-terminal residue" evidence="3">
    <location>
        <position position="90"/>
    </location>
</feature>
<feature type="transmembrane region" description="Helical" evidence="2">
    <location>
        <begin position="67"/>
        <end position="87"/>
    </location>
</feature>
<dbReference type="GO" id="GO:0042910">
    <property type="term" value="F:xenobiotic transmembrane transporter activity"/>
    <property type="evidence" value="ECO:0007669"/>
    <property type="project" value="InterPro"/>
</dbReference>
<reference evidence="3" key="1">
    <citation type="submission" date="2022-06" db="EMBL/GenBank/DDBJ databases">
        <title>Uncovering the hologenomic basis of an extraordinary plant invasion.</title>
        <authorList>
            <person name="Bieker V.C."/>
            <person name="Martin M.D."/>
            <person name="Gilbert T."/>
            <person name="Hodgins K."/>
            <person name="Battlay P."/>
            <person name="Petersen B."/>
            <person name="Wilson J."/>
        </authorList>
    </citation>
    <scope>NUCLEOTIDE SEQUENCE</scope>
    <source>
        <strain evidence="3">AA19_3_7</strain>
        <tissue evidence="3">Leaf</tissue>
    </source>
</reference>
<evidence type="ECO:0000313" key="4">
    <source>
        <dbReference type="EMBL" id="KAI7732979.1"/>
    </source>
</evidence>
<keyword evidence="2" id="KW-0812">Transmembrane</keyword>
<dbReference type="EMBL" id="JAMZMK010010099">
    <property type="protein sequence ID" value="KAI7732978.1"/>
    <property type="molecule type" value="Genomic_DNA"/>
</dbReference>
<accession>A0AAD5C056</accession>
<dbReference type="GO" id="GO:0015297">
    <property type="term" value="F:antiporter activity"/>
    <property type="evidence" value="ECO:0007669"/>
    <property type="project" value="InterPro"/>
</dbReference>
<keyword evidence="2" id="KW-0472">Membrane</keyword>
<dbReference type="PANTHER" id="PTHR11206">
    <property type="entry name" value="MULTIDRUG RESISTANCE PROTEIN"/>
    <property type="match status" value="1"/>
</dbReference>
<evidence type="ECO:0000256" key="2">
    <source>
        <dbReference type="SAM" id="Phobius"/>
    </source>
</evidence>
<organism evidence="3 5">
    <name type="scientific">Ambrosia artemisiifolia</name>
    <name type="common">Common ragweed</name>
    <dbReference type="NCBI Taxonomy" id="4212"/>
    <lineage>
        <taxon>Eukaryota</taxon>
        <taxon>Viridiplantae</taxon>
        <taxon>Streptophyta</taxon>
        <taxon>Embryophyta</taxon>
        <taxon>Tracheophyta</taxon>
        <taxon>Spermatophyta</taxon>
        <taxon>Magnoliopsida</taxon>
        <taxon>eudicotyledons</taxon>
        <taxon>Gunneridae</taxon>
        <taxon>Pentapetalae</taxon>
        <taxon>asterids</taxon>
        <taxon>campanulids</taxon>
        <taxon>Asterales</taxon>
        <taxon>Asteraceae</taxon>
        <taxon>Asteroideae</taxon>
        <taxon>Heliantheae alliance</taxon>
        <taxon>Heliantheae</taxon>
        <taxon>Ambrosia</taxon>
    </lineage>
</organism>
<feature type="transmembrane region" description="Helical" evidence="2">
    <location>
        <begin position="34"/>
        <end position="55"/>
    </location>
</feature>
<comment type="caution">
    <text evidence="3">The sequence shown here is derived from an EMBL/GenBank/DDBJ whole genome shotgun (WGS) entry which is preliminary data.</text>
</comment>